<evidence type="ECO:0000256" key="4">
    <source>
        <dbReference type="PROSITE-ProRule" id="PRU00134"/>
    </source>
</evidence>
<dbReference type="InterPro" id="IPR001214">
    <property type="entry name" value="SET_dom"/>
</dbReference>
<dbReference type="Gene3D" id="2.170.270.10">
    <property type="entry name" value="SET domain"/>
    <property type="match status" value="1"/>
</dbReference>
<dbReference type="Proteomes" id="UP001219525">
    <property type="component" value="Unassembled WGS sequence"/>
</dbReference>
<name>A0AAD6V2E5_9AGAR</name>
<proteinExistence type="predicted"/>
<dbReference type="SUPFAM" id="SSF144232">
    <property type="entry name" value="HIT/MYND zinc finger-like"/>
    <property type="match status" value="1"/>
</dbReference>
<dbReference type="PROSITE" id="PS50865">
    <property type="entry name" value="ZF_MYND_2"/>
    <property type="match status" value="1"/>
</dbReference>
<evidence type="ECO:0008006" key="9">
    <source>
        <dbReference type="Google" id="ProtNLM"/>
    </source>
</evidence>
<dbReference type="PROSITE" id="PS50280">
    <property type="entry name" value="SET"/>
    <property type="match status" value="1"/>
</dbReference>
<dbReference type="InterPro" id="IPR002893">
    <property type="entry name" value="Znf_MYND"/>
</dbReference>
<evidence type="ECO:0000259" key="6">
    <source>
        <dbReference type="PROSITE" id="PS50865"/>
    </source>
</evidence>
<feature type="domain" description="MYND-type" evidence="6">
    <location>
        <begin position="319"/>
        <end position="366"/>
    </location>
</feature>
<evidence type="ECO:0000313" key="8">
    <source>
        <dbReference type="Proteomes" id="UP001219525"/>
    </source>
</evidence>
<dbReference type="AlphaFoldDB" id="A0AAD6V2E5"/>
<dbReference type="PANTHER" id="PTHR47332">
    <property type="entry name" value="SET DOMAIN-CONTAINING PROTEIN 5"/>
    <property type="match status" value="1"/>
</dbReference>
<dbReference type="PANTHER" id="PTHR47332:SF4">
    <property type="entry name" value="SET DOMAIN-CONTAINING PROTEIN 5"/>
    <property type="match status" value="1"/>
</dbReference>
<sequence>MSAPTYPSIAIVDIPGKGKGVVAREPIRRGTRIIAEEPRIRVPHYQDRRQALDLKSLSDADLKFFLTFPCEDGMDPVRGRLRHLIPCVGAPDEASALFETVCRMNHTCYSPLGRPNALYTWVEERKEENIAENEEITVGYIQAKTHVMDPFTLLRQQWGFDCRCAGCQRPLAERLESVERVQAFNVHTREVPDRMERNSGYWPLDILDDIERNLLAICAEGYVWEISGCAHDAFQLCAFYGDGASAARWEVLAREVHRVIHGVDHEFEKSAKLVARPTGFRQWKALVLGKAQKLRGPSQKVLSCFKQAVMTSNPIKCSNHECSKTEEGSVKFRRCKSCLDTLGLDVYYCSGECQIADWKSGHKSICGKAVKV</sequence>
<dbReference type="GO" id="GO:0008270">
    <property type="term" value="F:zinc ion binding"/>
    <property type="evidence" value="ECO:0007669"/>
    <property type="project" value="UniProtKB-KW"/>
</dbReference>
<dbReference type="Pfam" id="PF01753">
    <property type="entry name" value="zf-MYND"/>
    <property type="match status" value="1"/>
</dbReference>
<evidence type="ECO:0000256" key="2">
    <source>
        <dbReference type="ARBA" id="ARBA00022771"/>
    </source>
</evidence>
<dbReference type="SUPFAM" id="SSF82199">
    <property type="entry name" value="SET domain"/>
    <property type="match status" value="1"/>
</dbReference>
<reference evidence="7" key="1">
    <citation type="submission" date="2023-03" db="EMBL/GenBank/DDBJ databases">
        <title>Massive genome expansion in bonnet fungi (Mycena s.s.) driven by repeated elements and novel gene families across ecological guilds.</title>
        <authorList>
            <consortium name="Lawrence Berkeley National Laboratory"/>
            <person name="Harder C.B."/>
            <person name="Miyauchi S."/>
            <person name="Viragh M."/>
            <person name="Kuo A."/>
            <person name="Thoen E."/>
            <person name="Andreopoulos B."/>
            <person name="Lu D."/>
            <person name="Skrede I."/>
            <person name="Drula E."/>
            <person name="Henrissat B."/>
            <person name="Morin E."/>
            <person name="Kohler A."/>
            <person name="Barry K."/>
            <person name="LaButti K."/>
            <person name="Morin E."/>
            <person name="Salamov A."/>
            <person name="Lipzen A."/>
            <person name="Mereny Z."/>
            <person name="Hegedus B."/>
            <person name="Baldrian P."/>
            <person name="Stursova M."/>
            <person name="Weitz H."/>
            <person name="Taylor A."/>
            <person name="Grigoriev I.V."/>
            <person name="Nagy L.G."/>
            <person name="Martin F."/>
            <person name="Kauserud H."/>
        </authorList>
    </citation>
    <scope>NUCLEOTIDE SEQUENCE</scope>
    <source>
        <strain evidence="7">9144</strain>
    </source>
</reference>
<dbReference type="EMBL" id="JARJCW010000075">
    <property type="protein sequence ID" value="KAJ7198015.1"/>
    <property type="molecule type" value="Genomic_DNA"/>
</dbReference>
<keyword evidence="2 4" id="KW-0863">Zinc-finger</keyword>
<evidence type="ECO:0000256" key="1">
    <source>
        <dbReference type="ARBA" id="ARBA00022723"/>
    </source>
</evidence>
<keyword evidence="3" id="KW-0862">Zinc</keyword>
<gene>
    <name evidence="7" type="ORF">GGX14DRAFT_470691</name>
</gene>
<keyword evidence="8" id="KW-1185">Reference proteome</keyword>
<accession>A0AAD6V2E5</accession>
<dbReference type="Pfam" id="PF00856">
    <property type="entry name" value="SET"/>
    <property type="match status" value="1"/>
</dbReference>
<evidence type="ECO:0000313" key="7">
    <source>
        <dbReference type="EMBL" id="KAJ7198015.1"/>
    </source>
</evidence>
<dbReference type="InterPro" id="IPR046341">
    <property type="entry name" value="SET_dom_sf"/>
</dbReference>
<evidence type="ECO:0000256" key="3">
    <source>
        <dbReference type="ARBA" id="ARBA00022833"/>
    </source>
</evidence>
<dbReference type="InterPro" id="IPR053185">
    <property type="entry name" value="SET_domain_protein"/>
</dbReference>
<keyword evidence="1" id="KW-0479">Metal-binding</keyword>
<evidence type="ECO:0000259" key="5">
    <source>
        <dbReference type="PROSITE" id="PS50280"/>
    </source>
</evidence>
<organism evidence="7 8">
    <name type="scientific">Mycena pura</name>
    <dbReference type="NCBI Taxonomy" id="153505"/>
    <lineage>
        <taxon>Eukaryota</taxon>
        <taxon>Fungi</taxon>
        <taxon>Dikarya</taxon>
        <taxon>Basidiomycota</taxon>
        <taxon>Agaricomycotina</taxon>
        <taxon>Agaricomycetes</taxon>
        <taxon>Agaricomycetidae</taxon>
        <taxon>Agaricales</taxon>
        <taxon>Marasmiineae</taxon>
        <taxon>Mycenaceae</taxon>
        <taxon>Mycena</taxon>
    </lineage>
</organism>
<comment type="caution">
    <text evidence="7">The sequence shown here is derived from an EMBL/GenBank/DDBJ whole genome shotgun (WGS) entry which is preliminary data.</text>
</comment>
<feature type="domain" description="SET" evidence="5">
    <location>
        <begin position="7"/>
        <end position="141"/>
    </location>
</feature>
<dbReference type="Gene3D" id="6.10.140.2220">
    <property type="match status" value="1"/>
</dbReference>
<protein>
    <recommendedName>
        <fullName evidence="9">MYND-type domain-containing protein</fullName>
    </recommendedName>
</protein>